<keyword evidence="2" id="KW-1185">Reference proteome</keyword>
<dbReference type="Proteomes" id="UP000620596">
    <property type="component" value="Unassembled WGS sequence"/>
</dbReference>
<reference evidence="1" key="2">
    <citation type="submission" date="2020-09" db="EMBL/GenBank/DDBJ databases">
        <authorList>
            <person name="Sun Q."/>
            <person name="Zhou Y."/>
        </authorList>
    </citation>
    <scope>NUCLEOTIDE SEQUENCE</scope>
    <source>
        <strain evidence="1">CGMCC 1.15322</strain>
    </source>
</reference>
<accession>A0A916WC66</accession>
<organism evidence="1 2">
    <name type="scientific">Polaromonas eurypsychrophila</name>
    <dbReference type="NCBI Taxonomy" id="1614635"/>
    <lineage>
        <taxon>Bacteria</taxon>
        <taxon>Pseudomonadati</taxon>
        <taxon>Pseudomonadota</taxon>
        <taxon>Betaproteobacteria</taxon>
        <taxon>Burkholderiales</taxon>
        <taxon>Comamonadaceae</taxon>
        <taxon>Polaromonas</taxon>
    </lineage>
</organism>
<sequence>MAETALRSEQCNLLQLKLGQAQRDGLGVSPALRARRNPSRCCAARVMQSATALPGVNASAGDHVVKPSVTGESLARSPLFFAQQGQAPAHQNNFIPVPA</sequence>
<dbReference type="AlphaFoldDB" id="A0A916WC66"/>
<gene>
    <name evidence="1" type="ORF">GCM10011496_02400</name>
</gene>
<proteinExistence type="predicted"/>
<evidence type="ECO:0000313" key="1">
    <source>
        <dbReference type="EMBL" id="GGA85349.1"/>
    </source>
</evidence>
<comment type="caution">
    <text evidence="1">The sequence shown here is derived from an EMBL/GenBank/DDBJ whole genome shotgun (WGS) entry which is preliminary data.</text>
</comment>
<reference evidence="1" key="1">
    <citation type="journal article" date="2014" name="Int. J. Syst. Evol. Microbiol.">
        <title>Complete genome sequence of Corynebacterium casei LMG S-19264T (=DSM 44701T), isolated from a smear-ripened cheese.</title>
        <authorList>
            <consortium name="US DOE Joint Genome Institute (JGI-PGF)"/>
            <person name="Walter F."/>
            <person name="Albersmeier A."/>
            <person name="Kalinowski J."/>
            <person name="Ruckert C."/>
        </authorList>
    </citation>
    <scope>NUCLEOTIDE SEQUENCE</scope>
    <source>
        <strain evidence="1">CGMCC 1.15322</strain>
    </source>
</reference>
<dbReference type="RefSeq" id="WP_188705765.1">
    <property type="nucleotide sequence ID" value="NZ_BMIG01000001.1"/>
</dbReference>
<dbReference type="EMBL" id="BMIG01000001">
    <property type="protein sequence ID" value="GGA85349.1"/>
    <property type="molecule type" value="Genomic_DNA"/>
</dbReference>
<evidence type="ECO:0000313" key="2">
    <source>
        <dbReference type="Proteomes" id="UP000620596"/>
    </source>
</evidence>
<name>A0A916WC66_9BURK</name>
<protein>
    <submittedName>
        <fullName evidence="1">Uncharacterized protein</fullName>
    </submittedName>
</protein>